<dbReference type="InterPro" id="IPR047794">
    <property type="entry name" value="C45_proenzyme-like"/>
</dbReference>
<dbReference type="AlphaFoldDB" id="A0A8T0H5X4"/>
<dbReference type="NCBIfam" id="NF040521">
    <property type="entry name" value="C45_proenzyme"/>
    <property type="match status" value="1"/>
</dbReference>
<evidence type="ECO:0000313" key="3">
    <source>
        <dbReference type="Proteomes" id="UP000822688"/>
    </source>
</evidence>
<comment type="caution">
    <text evidence="2">The sequence shown here is derived from an EMBL/GenBank/DDBJ whole genome shotgun (WGS) entry which is preliminary data.</text>
</comment>
<dbReference type="Gene3D" id="3.60.60.10">
    <property type="entry name" value="Penicillin V Acylase, Chain A"/>
    <property type="match status" value="1"/>
</dbReference>
<dbReference type="InterPro" id="IPR047801">
    <property type="entry name" value="Peptidase_C45"/>
</dbReference>
<accession>A0A8T0H5X4</accession>
<name>A0A8T0H5X4_CERPU</name>
<reference evidence="2" key="1">
    <citation type="submission" date="2020-06" db="EMBL/GenBank/DDBJ databases">
        <title>WGS assembly of Ceratodon purpureus strain R40.</title>
        <authorList>
            <person name="Carey S.B."/>
            <person name="Jenkins J."/>
            <person name="Shu S."/>
            <person name="Lovell J.T."/>
            <person name="Sreedasyam A."/>
            <person name="Maumus F."/>
            <person name="Tiley G.P."/>
            <person name="Fernandez-Pozo N."/>
            <person name="Barry K."/>
            <person name="Chen C."/>
            <person name="Wang M."/>
            <person name="Lipzen A."/>
            <person name="Daum C."/>
            <person name="Saski C.A."/>
            <person name="Payton A.C."/>
            <person name="Mcbreen J.C."/>
            <person name="Conrad R.E."/>
            <person name="Kollar L.M."/>
            <person name="Olsson S."/>
            <person name="Huttunen S."/>
            <person name="Landis J.B."/>
            <person name="Wickett N.J."/>
            <person name="Johnson M.G."/>
            <person name="Rensing S.A."/>
            <person name="Grimwood J."/>
            <person name="Schmutz J."/>
            <person name="Mcdaniel S.F."/>
        </authorList>
    </citation>
    <scope>NUCLEOTIDE SEQUENCE</scope>
    <source>
        <strain evidence="2">R40</strain>
    </source>
</reference>
<gene>
    <name evidence="2" type="ORF">KC19_7G131100</name>
</gene>
<dbReference type="PANTHER" id="PTHR34180">
    <property type="entry name" value="PEPTIDASE C45"/>
    <property type="match status" value="1"/>
</dbReference>
<organism evidence="2 3">
    <name type="scientific">Ceratodon purpureus</name>
    <name type="common">Fire moss</name>
    <name type="synonym">Dicranum purpureum</name>
    <dbReference type="NCBI Taxonomy" id="3225"/>
    <lineage>
        <taxon>Eukaryota</taxon>
        <taxon>Viridiplantae</taxon>
        <taxon>Streptophyta</taxon>
        <taxon>Embryophyta</taxon>
        <taxon>Bryophyta</taxon>
        <taxon>Bryophytina</taxon>
        <taxon>Bryopsida</taxon>
        <taxon>Dicranidae</taxon>
        <taxon>Pseudoditrichales</taxon>
        <taxon>Ditrichaceae</taxon>
        <taxon>Ceratodon</taxon>
    </lineage>
</organism>
<dbReference type="Pfam" id="PF03417">
    <property type="entry name" value="AAT"/>
    <property type="match status" value="1"/>
</dbReference>
<evidence type="ECO:0000313" key="2">
    <source>
        <dbReference type="EMBL" id="KAG0567381.1"/>
    </source>
</evidence>
<evidence type="ECO:0000259" key="1">
    <source>
        <dbReference type="Pfam" id="PF03417"/>
    </source>
</evidence>
<protein>
    <recommendedName>
        <fullName evidence="1">Peptidase C45 hydrolase domain-containing protein</fullName>
    </recommendedName>
</protein>
<keyword evidence="3" id="KW-1185">Reference proteome</keyword>
<dbReference type="InterPro" id="IPR005079">
    <property type="entry name" value="Peptidase_C45_hydrolase"/>
</dbReference>
<dbReference type="Proteomes" id="UP000822688">
    <property type="component" value="Chromosome 7"/>
</dbReference>
<sequence>MNSVMGEIGEALNVAEMGRMGHMEEGDEPWLPCLRFNGAPGYEFGLAIGKRFGRMIRSRFASDPALHSEMLPFAATEDGEKLVAALTAANKQQFPVYFDELRGTADGAEVPFLQVLLINMRKEVAPFLPSLIQRQKVGEADQCSTILLNTESLAVIAHNEDADISLLNHAYLVHAEFEDSLSFVAYTYAGELPSCAFGFNSHGVVFTLNAVPLAPAEAVAGGICRNFISRDLLEASNRLDALKRVCLLNRSVGHNYNIMDINEGKMITVEAASKGRWSVKEIGAEPFFHANMYIHLPVDQVANETSLHRQRCADRYSKLSRDDMMCLLGDATDELYPVYMQGPKLVTLCTAVFDLHTLTCSIYQGNPRKRVLYSQLPLIFPIP</sequence>
<proteinExistence type="predicted"/>
<dbReference type="PANTHER" id="PTHR34180:SF1">
    <property type="entry name" value="BETA-ALANYL-DOPAMINE_CARCININE HYDROLASE"/>
    <property type="match status" value="1"/>
</dbReference>
<feature type="domain" description="Peptidase C45 hydrolase" evidence="1">
    <location>
        <begin position="149"/>
        <end position="368"/>
    </location>
</feature>
<dbReference type="EMBL" id="CM026428">
    <property type="protein sequence ID" value="KAG0567381.1"/>
    <property type="molecule type" value="Genomic_DNA"/>
</dbReference>